<comment type="caution">
    <text evidence="9">The sequence shown here is derived from an EMBL/GenBank/DDBJ whole genome shotgun (WGS) entry which is preliminary data.</text>
</comment>
<organism evidence="9 10">
    <name type="scientific">Micromonospora sonneratiae</name>
    <dbReference type="NCBI Taxonomy" id="1184706"/>
    <lineage>
        <taxon>Bacteria</taxon>
        <taxon>Bacillati</taxon>
        <taxon>Actinomycetota</taxon>
        <taxon>Actinomycetes</taxon>
        <taxon>Micromonosporales</taxon>
        <taxon>Micromonosporaceae</taxon>
        <taxon>Micromonospora</taxon>
    </lineage>
</organism>
<evidence type="ECO:0000256" key="2">
    <source>
        <dbReference type="ARBA" id="ARBA00022670"/>
    </source>
</evidence>
<dbReference type="PROSITE" id="PS00136">
    <property type="entry name" value="SUBTILASE_ASP"/>
    <property type="match status" value="1"/>
</dbReference>
<feature type="chain" id="PRO_5047069434" evidence="7">
    <location>
        <begin position="34"/>
        <end position="378"/>
    </location>
</feature>
<feature type="domain" description="Peptidase S8/S53" evidence="8">
    <location>
        <begin position="238"/>
        <end position="376"/>
    </location>
</feature>
<dbReference type="InterPro" id="IPR022398">
    <property type="entry name" value="Peptidase_S8_His-AS"/>
</dbReference>
<gene>
    <name evidence="9" type="ORF">ACFQ4H_28490</name>
</gene>
<feature type="non-terminal residue" evidence="9">
    <location>
        <position position="378"/>
    </location>
</feature>
<dbReference type="PROSITE" id="PS00137">
    <property type="entry name" value="SUBTILASE_HIS"/>
    <property type="match status" value="1"/>
</dbReference>
<sequence>MSILEVRVQLSRKLAAAVLAAGMVLTAGPAGWAKPTTLTTESKPGTTQPGSPAGAARTGSGTVTLLTGDRVTLTPSGATSVRPANGREHVRFFVNRERDAVYVVPQDAQRLVGDGRLDRRLFDVRGLIRDGYHDAARDSLPLIVTYRPGVAGRAAATVSDAGARVTRDLPAVGGSAVTLGKGRVSQFWAAVAVGPVAARTDMSGGIDRVWLDGKRRVSLDRSVSQIGAPAAHRAGFTGRGVTVAVLDTGVDDQHPDLVGRVADSRNFSDAPDLRDEVGHGTHVASTIAGSGAASGGKYRGVAPDATLFSGKVCESTFCMDSAILAGMQWAAVEKRAMVVNLSLGGTDTPEIDPLEQAVNTLTAQTGTLFVIAAGNDGG</sequence>
<name>A0ABW3YLH4_9ACTN</name>
<evidence type="ECO:0000313" key="9">
    <source>
        <dbReference type="EMBL" id="MFD1325030.1"/>
    </source>
</evidence>
<dbReference type="PRINTS" id="PR00723">
    <property type="entry name" value="SUBTILISIN"/>
</dbReference>
<evidence type="ECO:0000256" key="3">
    <source>
        <dbReference type="ARBA" id="ARBA00022801"/>
    </source>
</evidence>
<feature type="region of interest" description="Disordered" evidence="6">
    <location>
        <begin position="31"/>
        <end position="61"/>
    </location>
</feature>
<dbReference type="SUPFAM" id="SSF52743">
    <property type="entry name" value="Subtilisin-like"/>
    <property type="match status" value="1"/>
</dbReference>
<dbReference type="InterPro" id="IPR023827">
    <property type="entry name" value="Peptidase_S8_Asp-AS"/>
</dbReference>
<evidence type="ECO:0000256" key="4">
    <source>
        <dbReference type="ARBA" id="ARBA00022825"/>
    </source>
</evidence>
<protein>
    <submittedName>
        <fullName evidence="9">S8 family serine peptidase</fullName>
    </submittedName>
</protein>
<feature type="compositionally biased region" description="Polar residues" evidence="6">
    <location>
        <begin position="36"/>
        <end position="50"/>
    </location>
</feature>
<keyword evidence="2" id="KW-0645">Protease</keyword>
<keyword evidence="3" id="KW-0378">Hydrolase</keyword>
<evidence type="ECO:0000256" key="7">
    <source>
        <dbReference type="SAM" id="SignalP"/>
    </source>
</evidence>
<dbReference type="PANTHER" id="PTHR43399:SF4">
    <property type="entry name" value="CELL WALL-ASSOCIATED PROTEASE"/>
    <property type="match status" value="1"/>
</dbReference>
<dbReference type="EMBL" id="JBHTMP010000064">
    <property type="protein sequence ID" value="MFD1325030.1"/>
    <property type="molecule type" value="Genomic_DNA"/>
</dbReference>
<evidence type="ECO:0000259" key="8">
    <source>
        <dbReference type="Pfam" id="PF00082"/>
    </source>
</evidence>
<reference evidence="10" key="1">
    <citation type="journal article" date="2019" name="Int. J. Syst. Evol. Microbiol.">
        <title>The Global Catalogue of Microorganisms (GCM) 10K type strain sequencing project: providing services to taxonomists for standard genome sequencing and annotation.</title>
        <authorList>
            <consortium name="The Broad Institute Genomics Platform"/>
            <consortium name="The Broad Institute Genome Sequencing Center for Infectious Disease"/>
            <person name="Wu L."/>
            <person name="Ma J."/>
        </authorList>
    </citation>
    <scope>NUCLEOTIDE SEQUENCE [LARGE SCALE GENOMIC DNA]</scope>
    <source>
        <strain evidence="10">JCM 31037</strain>
    </source>
</reference>
<dbReference type="PROSITE" id="PS51892">
    <property type="entry name" value="SUBTILASE"/>
    <property type="match status" value="1"/>
</dbReference>
<dbReference type="Proteomes" id="UP001597260">
    <property type="component" value="Unassembled WGS sequence"/>
</dbReference>
<dbReference type="InterPro" id="IPR015500">
    <property type="entry name" value="Peptidase_S8_subtilisin-rel"/>
</dbReference>
<evidence type="ECO:0000256" key="6">
    <source>
        <dbReference type="SAM" id="MobiDB-lite"/>
    </source>
</evidence>
<dbReference type="PANTHER" id="PTHR43399">
    <property type="entry name" value="SUBTILISIN-RELATED"/>
    <property type="match status" value="1"/>
</dbReference>
<keyword evidence="4" id="KW-0720">Serine protease</keyword>
<dbReference type="InterPro" id="IPR036852">
    <property type="entry name" value="Peptidase_S8/S53_dom_sf"/>
</dbReference>
<dbReference type="InterPro" id="IPR000209">
    <property type="entry name" value="Peptidase_S8/S53_dom"/>
</dbReference>
<comment type="caution">
    <text evidence="5">Lacks conserved residue(s) required for the propagation of feature annotation.</text>
</comment>
<keyword evidence="7" id="KW-0732">Signal</keyword>
<proteinExistence type="inferred from homology"/>
<dbReference type="InterPro" id="IPR051048">
    <property type="entry name" value="Peptidase_S8/S53_subtilisin"/>
</dbReference>
<keyword evidence="10" id="KW-1185">Reference proteome</keyword>
<feature type="signal peptide" evidence="7">
    <location>
        <begin position="1"/>
        <end position="33"/>
    </location>
</feature>
<comment type="similarity">
    <text evidence="1 5">Belongs to the peptidase S8 family.</text>
</comment>
<evidence type="ECO:0000256" key="5">
    <source>
        <dbReference type="PROSITE-ProRule" id="PRU01240"/>
    </source>
</evidence>
<dbReference type="Gene3D" id="3.40.50.200">
    <property type="entry name" value="Peptidase S8/S53 domain"/>
    <property type="match status" value="1"/>
</dbReference>
<evidence type="ECO:0000313" key="10">
    <source>
        <dbReference type="Proteomes" id="UP001597260"/>
    </source>
</evidence>
<dbReference type="Pfam" id="PF00082">
    <property type="entry name" value="Peptidase_S8"/>
    <property type="match status" value="1"/>
</dbReference>
<evidence type="ECO:0000256" key="1">
    <source>
        <dbReference type="ARBA" id="ARBA00011073"/>
    </source>
</evidence>
<accession>A0ABW3YLH4</accession>